<keyword evidence="1" id="KW-0812">Transmembrane</keyword>
<sequence>MPVKLLLLLAFGLSAYLTGLIWVVQLVHYPAFAQVPPAAFRSFHQAHMARMGWVVMAPMVAELGLAAWLFWQGRSPAAAWGLGLVVAIWLVTFLISVPLHNRLAAVGYDAAAIASLVRTNWLRTALWTVRLGLTGAMLYQAR</sequence>
<dbReference type="Proteomes" id="UP001500454">
    <property type="component" value="Unassembled WGS sequence"/>
</dbReference>
<dbReference type="EMBL" id="BAABHA010000002">
    <property type="protein sequence ID" value="GAA4378717.1"/>
    <property type="molecule type" value="Genomic_DNA"/>
</dbReference>
<protein>
    <recommendedName>
        <fullName evidence="4">DUF1772 domain-containing protein</fullName>
    </recommendedName>
</protein>
<name>A0ABP8IY27_9BACT</name>
<reference evidence="3" key="1">
    <citation type="journal article" date="2019" name="Int. J. Syst. Evol. Microbiol.">
        <title>The Global Catalogue of Microorganisms (GCM) 10K type strain sequencing project: providing services to taxonomists for standard genome sequencing and annotation.</title>
        <authorList>
            <consortium name="The Broad Institute Genomics Platform"/>
            <consortium name="The Broad Institute Genome Sequencing Center for Infectious Disease"/>
            <person name="Wu L."/>
            <person name="Ma J."/>
        </authorList>
    </citation>
    <scope>NUCLEOTIDE SEQUENCE [LARGE SCALE GENOMIC DNA]</scope>
    <source>
        <strain evidence="3">JCM 17924</strain>
    </source>
</reference>
<gene>
    <name evidence="2" type="ORF">GCM10023186_15520</name>
</gene>
<keyword evidence="3" id="KW-1185">Reference proteome</keyword>
<evidence type="ECO:0008006" key="4">
    <source>
        <dbReference type="Google" id="ProtNLM"/>
    </source>
</evidence>
<keyword evidence="1" id="KW-0472">Membrane</keyword>
<evidence type="ECO:0000313" key="3">
    <source>
        <dbReference type="Proteomes" id="UP001500454"/>
    </source>
</evidence>
<proteinExistence type="predicted"/>
<feature type="transmembrane region" description="Helical" evidence="1">
    <location>
        <begin position="78"/>
        <end position="100"/>
    </location>
</feature>
<keyword evidence="1" id="KW-1133">Transmembrane helix</keyword>
<feature type="transmembrane region" description="Helical" evidence="1">
    <location>
        <begin position="49"/>
        <end position="71"/>
    </location>
</feature>
<organism evidence="2 3">
    <name type="scientific">Hymenobacter koreensis</name>
    <dbReference type="NCBI Taxonomy" id="1084523"/>
    <lineage>
        <taxon>Bacteria</taxon>
        <taxon>Pseudomonadati</taxon>
        <taxon>Bacteroidota</taxon>
        <taxon>Cytophagia</taxon>
        <taxon>Cytophagales</taxon>
        <taxon>Hymenobacteraceae</taxon>
        <taxon>Hymenobacter</taxon>
    </lineage>
</organism>
<evidence type="ECO:0000256" key="1">
    <source>
        <dbReference type="SAM" id="Phobius"/>
    </source>
</evidence>
<evidence type="ECO:0000313" key="2">
    <source>
        <dbReference type="EMBL" id="GAA4378717.1"/>
    </source>
</evidence>
<accession>A0ABP8IY27</accession>
<comment type="caution">
    <text evidence="2">The sequence shown here is derived from an EMBL/GenBank/DDBJ whole genome shotgun (WGS) entry which is preliminary data.</text>
</comment>
<dbReference type="RefSeq" id="WP_345222838.1">
    <property type="nucleotide sequence ID" value="NZ_BAABHA010000002.1"/>
</dbReference>